<evidence type="ECO:0000256" key="2">
    <source>
        <dbReference type="ARBA" id="ARBA00017703"/>
    </source>
</evidence>
<dbReference type="Proteomes" id="UP000595847">
    <property type="component" value="Chromosome"/>
</dbReference>
<dbReference type="GO" id="GO:0003887">
    <property type="term" value="F:DNA-directed DNA polymerase activity"/>
    <property type="evidence" value="ECO:0007669"/>
    <property type="project" value="UniProtKB-KW"/>
</dbReference>
<keyword evidence="4 11" id="KW-0548">Nucleotidyltransferase</keyword>
<dbReference type="PANTHER" id="PTHR34388:SF1">
    <property type="entry name" value="DNA POLYMERASE III SUBUNIT DELTA"/>
    <property type="match status" value="1"/>
</dbReference>
<reference evidence="11 13" key="1">
    <citation type="submission" date="2020-12" db="EMBL/GenBank/DDBJ databases">
        <title>strain FJAT-54423T represents a novel species of the genus Brevibacillus.</title>
        <authorList>
            <person name="Tang R."/>
        </authorList>
    </citation>
    <scope>NUCLEOTIDE SEQUENCE [LARGE SCALE GENOMIC DNA]</scope>
    <source>
        <strain evidence="11 13">FJAT-54423</strain>
    </source>
</reference>
<dbReference type="KEGG" id="bcop:JD108_14470"/>
<evidence type="ECO:0000256" key="8">
    <source>
        <dbReference type="ARBA" id="ARBA00049244"/>
    </source>
</evidence>
<sequence length="349" mass="39954">MPLHTAIREIRQKQFAPIYVLYGPESFLAEEFMTLAKREMIDPAYADLNLSVYDCMETPLAEILQDAETLPFLGEHRLVIARQAYFLTGSKPPTKLENSDTSGLLPYLEEPPSYTTLILCTEADKLDERKKLVKSLQQKARMLAFQPLRDAELYAWVERQAEKYQASIQRPQAARLVERVGGELRLLDKELEKLALYAGREGGVITDEVIDKLASRTLEQDVFALIESIAAGRLDKALRMLYDCLQTGEEPIRLLALMARQFRLLLHIRQWGPRGYSQQQLAGMLKVHPYAVKKAGEQARHFSEASLRRLLAILAEEDFRMKSGQVDKRLALELFMTRVFEERAKTKNP</sequence>
<dbReference type="AlphaFoldDB" id="A0A7T5EI88"/>
<evidence type="ECO:0000313" key="11">
    <source>
        <dbReference type="EMBL" id="QQE73116.1"/>
    </source>
</evidence>
<dbReference type="RefSeq" id="WP_198826746.1">
    <property type="nucleotide sequence ID" value="NZ_CP066308.1"/>
</dbReference>
<evidence type="ECO:0000256" key="6">
    <source>
        <dbReference type="ARBA" id="ARBA00022932"/>
    </source>
</evidence>
<dbReference type="GO" id="GO:0009360">
    <property type="term" value="C:DNA polymerase III complex"/>
    <property type="evidence" value="ECO:0007669"/>
    <property type="project" value="InterPro"/>
</dbReference>
<evidence type="ECO:0000256" key="4">
    <source>
        <dbReference type="ARBA" id="ARBA00022695"/>
    </source>
</evidence>
<keyword evidence="6" id="KW-0239">DNA-directed DNA polymerase</keyword>
<evidence type="ECO:0000256" key="3">
    <source>
        <dbReference type="ARBA" id="ARBA00022679"/>
    </source>
</evidence>
<keyword evidence="5" id="KW-0235">DNA replication</keyword>
<protein>
    <recommendedName>
        <fullName evidence="2">DNA polymerase III subunit delta</fullName>
        <ecNumber evidence="1">2.7.7.7</ecNumber>
    </recommendedName>
</protein>
<reference evidence="12" key="2">
    <citation type="submission" date="2021-04" db="EMBL/GenBank/DDBJ databases">
        <title>Brevibacillus composti FJAT-54423, complete genome.</title>
        <authorList>
            <person name="Tang R."/>
        </authorList>
    </citation>
    <scope>NUCLEOTIDE SEQUENCE</scope>
    <source>
        <strain evidence="12">FJAT-54424</strain>
    </source>
</reference>
<dbReference type="Gene3D" id="3.40.50.300">
    <property type="entry name" value="P-loop containing nucleotide triphosphate hydrolases"/>
    <property type="match status" value="1"/>
</dbReference>
<dbReference type="InterPro" id="IPR005790">
    <property type="entry name" value="DNA_polIII_delta"/>
</dbReference>
<gene>
    <name evidence="11" type="primary">holA</name>
    <name evidence="11" type="ORF">JD108_14470</name>
    <name evidence="12" type="ORF">KDJ56_14415</name>
</gene>
<name>A0A7T5EI88_9BACL</name>
<dbReference type="GO" id="GO:0003677">
    <property type="term" value="F:DNA binding"/>
    <property type="evidence" value="ECO:0007669"/>
    <property type="project" value="InterPro"/>
</dbReference>
<dbReference type="InterPro" id="IPR048466">
    <property type="entry name" value="DNA_pol3_delta-like_C"/>
</dbReference>
<dbReference type="InterPro" id="IPR010372">
    <property type="entry name" value="DNA_pol3_delta_N"/>
</dbReference>
<dbReference type="EMBL" id="CP073708">
    <property type="protein sequence ID" value="QUO40194.1"/>
    <property type="molecule type" value="Genomic_DNA"/>
</dbReference>
<dbReference type="GO" id="GO:0006261">
    <property type="term" value="P:DNA-templated DNA replication"/>
    <property type="evidence" value="ECO:0007669"/>
    <property type="project" value="TreeGrafter"/>
</dbReference>
<dbReference type="SUPFAM" id="SSF52540">
    <property type="entry name" value="P-loop containing nucleoside triphosphate hydrolases"/>
    <property type="match status" value="1"/>
</dbReference>
<dbReference type="Proteomes" id="UP000677234">
    <property type="component" value="Chromosome"/>
</dbReference>
<dbReference type="SUPFAM" id="SSF48019">
    <property type="entry name" value="post-AAA+ oligomerization domain-like"/>
    <property type="match status" value="1"/>
</dbReference>
<dbReference type="Gene3D" id="1.10.8.60">
    <property type="match status" value="1"/>
</dbReference>
<evidence type="ECO:0000256" key="5">
    <source>
        <dbReference type="ARBA" id="ARBA00022705"/>
    </source>
</evidence>
<evidence type="ECO:0000256" key="1">
    <source>
        <dbReference type="ARBA" id="ARBA00012417"/>
    </source>
</evidence>
<dbReference type="InterPro" id="IPR027417">
    <property type="entry name" value="P-loop_NTPase"/>
</dbReference>
<dbReference type="Gene3D" id="1.20.272.10">
    <property type="match status" value="1"/>
</dbReference>
<dbReference type="EMBL" id="CP066308">
    <property type="protein sequence ID" value="QQE73116.1"/>
    <property type="molecule type" value="Genomic_DNA"/>
</dbReference>
<evidence type="ECO:0000313" key="13">
    <source>
        <dbReference type="Proteomes" id="UP000595847"/>
    </source>
</evidence>
<dbReference type="EC" id="2.7.7.7" evidence="1"/>
<evidence type="ECO:0000313" key="12">
    <source>
        <dbReference type="EMBL" id="QUO40194.1"/>
    </source>
</evidence>
<evidence type="ECO:0000313" key="14">
    <source>
        <dbReference type="Proteomes" id="UP000677234"/>
    </source>
</evidence>
<proteinExistence type="inferred from homology"/>
<organism evidence="11 13">
    <name type="scientific">Brevibacillus composti</name>
    <dbReference type="NCBI Taxonomy" id="2796470"/>
    <lineage>
        <taxon>Bacteria</taxon>
        <taxon>Bacillati</taxon>
        <taxon>Bacillota</taxon>
        <taxon>Bacilli</taxon>
        <taxon>Bacillales</taxon>
        <taxon>Paenibacillaceae</taxon>
        <taxon>Brevibacillus</taxon>
    </lineage>
</organism>
<feature type="domain" description="DNA polymerase III delta N-terminal" evidence="9">
    <location>
        <begin position="19"/>
        <end position="145"/>
    </location>
</feature>
<comment type="catalytic activity">
    <reaction evidence="8">
        <text>DNA(n) + a 2'-deoxyribonucleoside 5'-triphosphate = DNA(n+1) + diphosphate</text>
        <dbReference type="Rhea" id="RHEA:22508"/>
        <dbReference type="Rhea" id="RHEA-COMP:17339"/>
        <dbReference type="Rhea" id="RHEA-COMP:17340"/>
        <dbReference type="ChEBI" id="CHEBI:33019"/>
        <dbReference type="ChEBI" id="CHEBI:61560"/>
        <dbReference type="ChEBI" id="CHEBI:173112"/>
        <dbReference type="EC" id="2.7.7.7"/>
    </reaction>
</comment>
<dbReference type="Pfam" id="PF06144">
    <property type="entry name" value="DNA_pol3_delta"/>
    <property type="match status" value="1"/>
</dbReference>
<keyword evidence="3 11" id="KW-0808">Transferase</keyword>
<dbReference type="InterPro" id="IPR008921">
    <property type="entry name" value="DNA_pol3_clamp-load_cplx_C"/>
</dbReference>
<comment type="similarity">
    <text evidence="7">Belongs to the DNA polymerase HolA subunit family.</text>
</comment>
<dbReference type="Pfam" id="PF21694">
    <property type="entry name" value="DNA_pol3_delta_C"/>
    <property type="match status" value="1"/>
</dbReference>
<feature type="domain" description="DNA polymerase III delta subunit-like C-terminal" evidence="10">
    <location>
        <begin position="219"/>
        <end position="338"/>
    </location>
</feature>
<dbReference type="PANTHER" id="PTHR34388">
    <property type="entry name" value="DNA POLYMERASE III SUBUNIT DELTA"/>
    <property type="match status" value="1"/>
</dbReference>
<accession>A0A7T5EI88</accession>
<evidence type="ECO:0000259" key="9">
    <source>
        <dbReference type="Pfam" id="PF06144"/>
    </source>
</evidence>
<dbReference type="NCBIfam" id="TIGR01128">
    <property type="entry name" value="holA"/>
    <property type="match status" value="1"/>
</dbReference>
<evidence type="ECO:0000256" key="7">
    <source>
        <dbReference type="ARBA" id="ARBA00034754"/>
    </source>
</evidence>
<keyword evidence="14" id="KW-1185">Reference proteome</keyword>
<evidence type="ECO:0000259" key="10">
    <source>
        <dbReference type="Pfam" id="PF21694"/>
    </source>
</evidence>